<feature type="region of interest" description="Disordered" evidence="1">
    <location>
        <begin position="140"/>
        <end position="165"/>
    </location>
</feature>
<dbReference type="PROSITE" id="PS50878">
    <property type="entry name" value="RT_POL"/>
    <property type="match status" value="1"/>
</dbReference>
<dbReference type="EMBL" id="SGPM01000586">
    <property type="protein sequence ID" value="THH18572.1"/>
    <property type="molecule type" value="Genomic_DNA"/>
</dbReference>
<dbReference type="AlphaFoldDB" id="A0A4S4M0W2"/>
<evidence type="ECO:0000313" key="4">
    <source>
        <dbReference type="Proteomes" id="UP000308730"/>
    </source>
</evidence>
<evidence type="ECO:0000256" key="1">
    <source>
        <dbReference type="SAM" id="MobiDB-lite"/>
    </source>
</evidence>
<feature type="domain" description="Reverse transcriptase" evidence="2">
    <location>
        <begin position="208"/>
        <end position="375"/>
    </location>
</feature>
<dbReference type="PANTHER" id="PTHR31635:SF196">
    <property type="entry name" value="REVERSE TRANSCRIPTASE DOMAIN-CONTAINING PROTEIN-RELATED"/>
    <property type="match status" value="1"/>
</dbReference>
<organism evidence="3 4">
    <name type="scientific">Antrodiella citrinella</name>
    <dbReference type="NCBI Taxonomy" id="2447956"/>
    <lineage>
        <taxon>Eukaryota</taxon>
        <taxon>Fungi</taxon>
        <taxon>Dikarya</taxon>
        <taxon>Basidiomycota</taxon>
        <taxon>Agaricomycotina</taxon>
        <taxon>Agaricomycetes</taxon>
        <taxon>Polyporales</taxon>
        <taxon>Steccherinaceae</taxon>
        <taxon>Antrodiella</taxon>
    </lineage>
</organism>
<sequence length="375" mass="43466">MNELETEVRRVNGNSLLSEEERLAKAGPLQEKLTQLAQKRHRKKCLDVATRNKLEGETISKYWSQINKDKKPRDVIFALKKPEPRREHEPEYEIDSKKMSNLARNYHENLQEAEPVINPLLRAEKTKALLDQIERKATDQQKEELKNELTENDVENALKKSQSGSAAGIDGATYDLWKTLNERFKEDERAEQPAFNVVKLLTAVFNDIERYGVDKDTGFADGWMCPIYKKNDRDEISNYRPITLLNTDYKLLTKALSVKLAMAAPTMIHENQAGFIPGRNIKDQTKLTRMMMEYAEATEHNEMIVALDQEKAYDKIAHDYLWRTLEAFEIPNNFTQTVRSLYEHATTKVMINGHLSKSFDVRRGSHWQKHSANRT</sequence>
<comment type="caution">
    <text evidence="3">The sequence shown here is derived from an EMBL/GenBank/DDBJ whole genome shotgun (WGS) entry which is preliminary data.</text>
</comment>
<gene>
    <name evidence="3" type="ORF">EUX98_g8936</name>
</gene>
<name>A0A4S4M0W2_9APHY</name>
<dbReference type="InterPro" id="IPR000477">
    <property type="entry name" value="RT_dom"/>
</dbReference>
<accession>A0A4S4M0W2</accession>
<feature type="compositionally biased region" description="Basic and acidic residues" evidence="1">
    <location>
        <begin position="140"/>
        <end position="149"/>
    </location>
</feature>
<dbReference type="CDD" id="cd01650">
    <property type="entry name" value="RT_nLTR_like"/>
    <property type="match status" value="1"/>
</dbReference>
<reference evidence="3 4" key="1">
    <citation type="submission" date="2019-02" db="EMBL/GenBank/DDBJ databases">
        <title>Genome sequencing of the rare red list fungi Antrodiella citrinella (Flaviporus citrinellus).</title>
        <authorList>
            <person name="Buettner E."/>
            <person name="Kellner H."/>
        </authorList>
    </citation>
    <scope>NUCLEOTIDE SEQUENCE [LARGE SCALE GENOMIC DNA]</scope>
    <source>
        <strain evidence="3 4">DSM 108506</strain>
    </source>
</reference>
<dbReference type="OrthoDB" id="2751000at2759"/>
<dbReference type="PANTHER" id="PTHR31635">
    <property type="entry name" value="REVERSE TRANSCRIPTASE DOMAIN-CONTAINING PROTEIN-RELATED"/>
    <property type="match status" value="1"/>
</dbReference>
<dbReference type="Proteomes" id="UP000308730">
    <property type="component" value="Unassembled WGS sequence"/>
</dbReference>
<evidence type="ECO:0000313" key="3">
    <source>
        <dbReference type="EMBL" id="THH18572.1"/>
    </source>
</evidence>
<dbReference type="Pfam" id="PF00078">
    <property type="entry name" value="RVT_1"/>
    <property type="match status" value="1"/>
</dbReference>
<protein>
    <recommendedName>
        <fullName evidence="2">Reverse transcriptase domain-containing protein</fullName>
    </recommendedName>
</protein>
<evidence type="ECO:0000259" key="2">
    <source>
        <dbReference type="PROSITE" id="PS50878"/>
    </source>
</evidence>
<keyword evidence="4" id="KW-1185">Reference proteome</keyword>
<proteinExistence type="predicted"/>